<feature type="transmembrane region" description="Helical" evidence="1">
    <location>
        <begin position="109"/>
        <end position="129"/>
    </location>
</feature>
<dbReference type="EMBL" id="FNZM01000018">
    <property type="protein sequence ID" value="SEK10213.1"/>
    <property type="molecule type" value="Genomic_DNA"/>
</dbReference>
<dbReference type="Gene3D" id="3.30.70.270">
    <property type="match status" value="1"/>
</dbReference>
<dbReference type="PANTHER" id="PTHR44757">
    <property type="entry name" value="DIGUANYLATE CYCLASE DGCP"/>
    <property type="match status" value="1"/>
</dbReference>
<evidence type="ECO:0000259" key="3">
    <source>
        <dbReference type="PROSITE" id="PS50887"/>
    </source>
</evidence>
<evidence type="ECO:0000259" key="2">
    <source>
        <dbReference type="PROSITE" id="PS50883"/>
    </source>
</evidence>
<dbReference type="PROSITE" id="PS50887">
    <property type="entry name" value="GGDEF"/>
    <property type="match status" value="1"/>
</dbReference>
<dbReference type="InterPro" id="IPR000160">
    <property type="entry name" value="GGDEF_dom"/>
</dbReference>
<feature type="domain" description="MHYT" evidence="4">
    <location>
        <begin position="11"/>
        <end position="219"/>
    </location>
</feature>
<dbReference type="Pfam" id="PF00563">
    <property type="entry name" value="EAL"/>
    <property type="match status" value="1"/>
</dbReference>
<dbReference type="RefSeq" id="WP_065057777.1">
    <property type="nucleotide sequence ID" value="NZ_CADFGN010000004.1"/>
</dbReference>
<keyword evidence="1" id="KW-1133">Transmembrane helix</keyword>
<evidence type="ECO:0000259" key="4">
    <source>
        <dbReference type="PROSITE" id="PS50924"/>
    </source>
</evidence>
<evidence type="ECO:0000256" key="1">
    <source>
        <dbReference type="PROSITE-ProRule" id="PRU00244"/>
    </source>
</evidence>
<dbReference type="InterPro" id="IPR001633">
    <property type="entry name" value="EAL_dom"/>
</dbReference>
<comment type="caution">
    <text evidence="5">The sequence shown here is derived from an EMBL/GenBank/DDBJ whole genome shotgun (WGS) entry which is preliminary data.</text>
</comment>
<keyword evidence="1" id="KW-0472">Membrane</keyword>
<dbReference type="CDD" id="cd01949">
    <property type="entry name" value="GGDEF"/>
    <property type="match status" value="1"/>
</dbReference>
<evidence type="ECO:0000313" key="5">
    <source>
        <dbReference type="EMBL" id="SEK10213.1"/>
    </source>
</evidence>
<name>A0A1A5XM19_9BURK</name>
<dbReference type="SMART" id="SM00267">
    <property type="entry name" value="GGDEF"/>
    <property type="match status" value="1"/>
</dbReference>
<dbReference type="InterPro" id="IPR029787">
    <property type="entry name" value="Nucleotide_cyclase"/>
</dbReference>
<dbReference type="NCBIfam" id="TIGR00254">
    <property type="entry name" value="GGDEF"/>
    <property type="match status" value="1"/>
</dbReference>
<reference evidence="5 6" key="1">
    <citation type="submission" date="2016-10" db="EMBL/GenBank/DDBJ databases">
        <authorList>
            <person name="Varghese N."/>
            <person name="Submissions S."/>
        </authorList>
    </citation>
    <scope>NUCLEOTIDE SEQUENCE [LARGE SCALE GENOMIC DNA]</scope>
    <source>
        <strain evidence="5 6">LMG 22274</strain>
    </source>
</reference>
<organism evidence="5 6">
    <name type="scientific">Paraburkholderia tropica</name>
    <dbReference type="NCBI Taxonomy" id="92647"/>
    <lineage>
        <taxon>Bacteria</taxon>
        <taxon>Pseudomonadati</taxon>
        <taxon>Pseudomonadota</taxon>
        <taxon>Betaproteobacteria</taxon>
        <taxon>Burkholderiales</taxon>
        <taxon>Burkholderiaceae</taxon>
        <taxon>Paraburkholderia</taxon>
    </lineage>
</organism>
<feature type="domain" description="EAL" evidence="2">
    <location>
        <begin position="444"/>
        <end position="693"/>
    </location>
</feature>
<dbReference type="GO" id="GO:0016020">
    <property type="term" value="C:membrane"/>
    <property type="evidence" value="ECO:0007669"/>
    <property type="project" value="UniProtKB-UniRule"/>
</dbReference>
<dbReference type="Pfam" id="PF03707">
    <property type="entry name" value="MHYT"/>
    <property type="match status" value="2"/>
</dbReference>
<dbReference type="InterPro" id="IPR035919">
    <property type="entry name" value="EAL_sf"/>
</dbReference>
<dbReference type="SMART" id="SM00052">
    <property type="entry name" value="EAL"/>
    <property type="match status" value="1"/>
</dbReference>
<protein>
    <submittedName>
        <fullName evidence="5">Diguanylate cyclase/phosphodiesterase</fullName>
    </submittedName>
</protein>
<dbReference type="InterPro" id="IPR052155">
    <property type="entry name" value="Biofilm_reg_signaling"/>
</dbReference>
<dbReference type="InterPro" id="IPR005330">
    <property type="entry name" value="MHYT_dom"/>
</dbReference>
<feature type="transmembrane region" description="Helical" evidence="1">
    <location>
        <begin position="46"/>
        <end position="70"/>
    </location>
</feature>
<dbReference type="CDD" id="cd01948">
    <property type="entry name" value="EAL"/>
    <property type="match status" value="1"/>
</dbReference>
<accession>A0A1A5XM19</accession>
<proteinExistence type="predicted"/>
<dbReference type="AlphaFoldDB" id="A0A1A5XM19"/>
<dbReference type="PANTHER" id="PTHR44757:SF2">
    <property type="entry name" value="BIOFILM ARCHITECTURE MAINTENANCE PROTEIN MBAA"/>
    <property type="match status" value="1"/>
</dbReference>
<dbReference type="Gene3D" id="3.20.20.450">
    <property type="entry name" value="EAL domain"/>
    <property type="match status" value="1"/>
</dbReference>
<feature type="transmembrane region" description="Helical" evidence="1">
    <location>
        <begin position="12"/>
        <end position="34"/>
    </location>
</feature>
<dbReference type="PROSITE" id="PS50924">
    <property type="entry name" value="MHYT"/>
    <property type="match status" value="1"/>
</dbReference>
<feature type="transmembrane region" description="Helical" evidence="1">
    <location>
        <begin position="82"/>
        <end position="102"/>
    </location>
</feature>
<sequence length="704" mass="75658">MNVLGCIVYKHNLWLVIVAVLICGGGSWVTARLVRRVFATRGLQRAGWQFLASVTAAVAIWCTHFVAMLGFEPGVPVSFDPVLTIVSLLIALGGSFAAFAVAGSGFTRAAPAIGGALVGLAISLMHYTGMMAYRVQGVVSWNHTYLVASIVLSVVFGALALDRAARGVNVRANIGADKGMDKSARPAAKDTGSVASVTLLLVLAIATLHFTGMCAFTVTPLRIAGEFSNPAALQALALSVAGMAFIIAGAGLVSYLLDDTVRAESVEHLRTMALSDMLTGLPNRASFNDRLDVEIARAAAEHGKLALVGIDLNRFKEINDLRGHHAGDEVLRILARRFTSLVREGEFVARVGGDEFVALHRYSHRDALDDFLGRLEDALFRPIRYDDWEVVSGASLGVAIYPDDASSKAVLINNADLAMYRAKAALTRTVCFYEPKMDETARARRTLAADLRDAIARGQLSVHYQVQTAVSGAICGYEALLRWEHPRQGFISPGVFIPLAEENGLILSIGAWVLREACTRAVTWQPPYKVAVNLSPVQFAHADLPALVSEVLAETGLAPDRLELELTESTIFADRERSLDVLQRIKALGVSLALDDFGTGYSSLDTLRTFPFDKIKLDQSFISEAESSRQATAIIRAVLALGKSLGIPVLAEGIETQDQFDLLAGEGCDEMQGFLLGRPAPLAQLVESGQIKLVQPRSRYAAAG</sequence>
<dbReference type="SUPFAM" id="SSF55073">
    <property type="entry name" value="Nucleotide cyclase"/>
    <property type="match status" value="1"/>
</dbReference>
<dbReference type="PROSITE" id="PS50883">
    <property type="entry name" value="EAL"/>
    <property type="match status" value="1"/>
</dbReference>
<keyword evidence="1" id="KW-0812">Transmembrane</keyword>
<evidence type="ECO:0000313" key="6">
    <source>
        <dbReference type="Proteomes" id="UP000183529"/>
    </source>
</evidence>
<feature type="transmembrane region" description="Helical" evidence="1">
    <location>
        <begin position="231"/>
        <end position="257"/>
    </location>
</feature>
<dbReference type="InterPro" id="IPR043128">
    <property type="entry name" value="Rev_trsase/Diguanyl_cyclase"/>
</dbReference>
<dbReference type="SUPFAM" id="SSF141868">
    <property type="entry name" value="EAL domain-like"/>
    <property type="match status" value="1"/>
</dbReference>
<feature type="domain" description="GGDEF" evidence="3">
    <location>
        <begin position="303"/>
        <end position="435"/>
    </location>
</feature>
<gene>
    <name evidence="5" type="ORF">SAMN05216550_118164</name>
</gene>
<feature type="transmembrane region" description="Helical" evidence="1">
    <location>
        <begin position="141"/>
        <end position="161"/>
    </location>
</feature>
<dbReference type="Pfam" id="PF00990">
    <property type="entry name" value="GGDEF"/>
    <property type="match status" value="1"/>
</dbReference>
<dbReference type="Proteomes" id="UP000183529">
    <property type="component" value="Unassembled WGS sequence"/>
</dbReference>
<feature type="transmembrane region" description="Helical" evidence="1">
    <location>
        <begin position="194"/>
        <end position="219"/>
    </location>
</feature>